<dbReference type="RefSeq" id="WP_422918374.1">
    <property type="nucleotide sequence ID" value="NZ_JAMZEJ010000001.1"/>
</dbReference>
<dbReference type="EMBL" id="JAMZEJ010000001">
    <property type="protein sequence ID" value="MCQ8239640.1"/>
    <property type="molecule type" value="Genomic_DNA"/>
</dbReference>
<dbReference type="InterPro" id="IPR012332">
    <property type="entry name" value="Autotransporter_pectin_lyase_C"/>
</dbReference>
<sequence length="1359" mass="140689">MGQSVSWLGPAYGSWLQPRNWSSDAVPVPADLVWVSHSIASVDGLVLDGLAITLGSDASGVQAGLQLLGTVTLTQSSTVQGLPGGTAVIQATQGSSLQLAGALDVVGNGNGETFRVDGNGTIAVSASGTITVQDGWLQLSPQMTSSGLITVGNGSLIDLGGLSSDGTIALSAGGYMRASGGLTSIGSIIVDGAELDTNGVFSSTGTILLSAGATMEADGSLANDGTITMASGSFLAANGGISGTGRIVLGSGSVFSVNAPVAATQLLQFADQTGLLSIKEPSDFQGAIAGLRPGDIIDLTNTKADRAILSGGVLVVSFEGTEVARFDVAGSSAPAAFATRDDGGFGTLLLSSNATRSWGGGDGSWFAATGWTTSNGPDGAPLAGDHVQIGQGSVLLDGRAGPLRATDVQLGGPAADPPTLQLQNIDIDSTSAIVIAGAAHAAQIDISGQVTLDGAMTASSIGGVLRIGPSDGAAGGTLTIDSGAFLAAGAGAAVKVAGITLTNDGLIDAIGRVDLSRATSLAGGGTVEIDHAGIAVVGTVDSGQNVQFDDDTGRLVLNDVGNFHGWIQGFAPGDAIVVHGAAVGAVSYVNGMLTLSYNGSTIGSFGINTSSYYEDVAGKFVFSPDRAGDTVIRYQATKPFVNDATIPVAAVGAATDMVSLRSILVNAFGSVPQGFASYTLYTREPNTDLTGYWGQATQDPPGSPVSQAWFRQNQNGTVTELDGVAGVTVTAADIDNIMFRVGNNIDSRSWFQVTVAGTDCNPVERLNYHMVGVDPHVNSFDPGVSIPDAQSQTESIDRFNAFYTDVQNSDYCPWIADDVAAGHGATMPWQDESTDPDDNREGGFWRIVHNGLDEPVADWYKLIKKGDVVRMGWAGLDGDGLGQHTTSIYKVVDDGPHTVAKVWDNNDYRNDGNIDYIGMHEATYWDATVPQSITIYRLDSNNQYLIQGTDVGEYIQGSVFNNLIEPGLGADTIAAGAGNNEMRGSAADLDGDSIVDFHAGDWLDLTDLPFRTAALAYDADTGGLDVSSDGKAAHLVLPAGLAREFALAADGAGGTLVTLACYVPGTRIGVPGDADGVPIEHLRIGDEVIVASGGARRIRWIGRRSYNARFAAASTDVHPILIRAGALDGTLPVRDLRVSPHHAMLLDGMLVEAEMLVNGVSVRREAPVGDVSYVHLELDRHDAVLAEGAWSETFEDDNSRGMFHNAHEFAALFPGESRRAPRYCAPRLGGGDPRLAALRARIDGVAGIRPPEPLRGGIEGWQGFALRGWAQNPDRPDLPVLLEVLLDGTAVAQAVADLFRLDLRAAGLGGGCHGFRIELPPDARHRALLVRRAADGLVLANRPAEPKPQPDAFLVRRAG</sequence>
<dbReference type="Gene3D" id="2.160.20.20">
    <property type="match status" value="1"/>
</dbReference>
<comment type="caution">
    <text evidence="2">The sequence shown here is derived from an EMBL/GenBank/DDBJ whole genome shotgun (WGS) entry which is preliminary data.</text>
</comment>
<dbReference type="InterPro" id="IPR028992">
    <property type="entry name" value="Hedgehog/Intein_dom"/>
</dbReference>
<proteinExistence type="predicted"/>
<evidence type="ECO:0000313" key="2">
    <source>
        <dbReference type="EMBL" id="MCQ8239640.1"/>
    </source>
</evidence>
<dbReference type="SUPFAM" id="SSF51120">
    <property type="entry name" value="beta-Roll"/>
    <property type="match status" value="1"/>
</dbReference>
<evidence type="ECO:0000259" key="1">
    <source>
        <dbReference type="Pfam" id="PF13403"/>
    </source>
</evidence>
<keyword evidence="3" id="KW-1185">Reference proteome</keyword>
<evidence type="ECO:0000313" key="3">
    <source>
        <dbReference type="Proteomes" id="UP001524547"/>
    </source>
</evidence>
<gene>
    <name evidence="2" type="ORF">NFI88_02135</name>
</gene>
<accession>A0ABT1VW94</accession>
<feature type="domain" description="Hedgehog/Intein (Hint)" evidence="1">
    <location>
        <begin position="1061"/>
        <end position="1196"/>
    </location>
</feature>
<dbReference type="Proteomes" id="UP001524547">
    <property type="component" value="Unassembled WGS sequence"/>
</dbReference>
<dbReference type="Pfam" id="PF13403">
    <property type="entry name" value="Hint_2"/>
    <property type="match status" value="1"/>
</dbReference>
<protein>
    <submittedName>
        <fullName evidence="2">Hint domain-containing protein</fullName>
    </submittedName>
</protein>
<name>A0ABT1VW94_9PROT</name>
<reference evidence="2 3" key="1">
    <citation type="submission" date="2022-06" db="EMBL/GenBank/DDBJ databases">
        <title>Rhizosaccharibacter gen. nov. sp. nov. KSS12, endophytic bacteria isolated from sugarcane.</title>
        <authorList>
            <person name="Pitiwittayakul N."/>
        </authorList>
    </citation>
    <scope>NUCLEOTIDE SEQUENCE [LARGE SCALE GENOMIC DNA]</scope>
    <source>
        <strain evidence="2 3">KSS12</strain>
    </source>
</reference>
<organism evidence="2 3">
    <name type="scientific">Rhizosaccharibacter radicis</name>
    <dbReference type="NCBI Taxonomy" id="2782605"/>
    <lineage>
        <taxon>Bacteria</taxon>
        <taxon>Pseudomonadati</taxon>
        <taxon>Pseudomonadota</taxon>
        <taxon>Alphaproteobacteria</taxon>
        <taxon>Acetobacterales</taxon>
        <taxon>Acetobacteraceae</taxon>
        <taxon>Rhizosaccharibacter</taxon>
    </lineage>
</organism>
<dbReference type="SUPFAM" id="SSF51294">
    <property type="entry name" value="Hedgehog/intein (Hint) domain"/>
    <property type="match status" value="1"/>
</dbReference>
<dbReference type="InterPro" id="IPR011049">
    <property type="entry name" value="Serralysin-like_metalloprot_C"/>
</dbReference>
<dbReference type="InterPro" id="IPR036844">
    <property type="entry name" value="Hint_dom_sf"/>
</dbReference>